<gene>
    <name evidence="1" type="primary">ORF221920</name>
</gene>
<dbReference type="AlphaFoldDB" id="A0A0B7C5E6"/>
<protein>
    <submittedName>
        <fullName evidence="1">Uncharacterized protein</fullName>
    </submittedName>
</protein>
<dbReference type="EMBL" id="HACG01052829">
    <property type="protein sequence ID" value="CEK99700.1"/>
    <property type="molecule type" value="Transcribed_RNA"/>
</dbReference>
<reference evidence="1" key="1">
    <citation type="submission" date="2014-12" db="EMBL/GenBank/DDBJ databases">
        <title>Insight into the proteome of Arion vulgaris.</title>
        <authorList>
            <person name="Aradska J."/>
            <person name="Bulat T."/>
            <person name="Smidak R."/>
            <person name="Sarate P."/>
            <person name="Gangsoo J."/>
            <person name="Sialana F."/>
            <person name="Bilban M."/>
            <person name="Lubec G."/>
        </authorList>
    </citation>
    <scope>NUCLEOTIDE SEQUENCE</scope>
    <source>
        <tissue evidence="1">Skin</tissue>
    </source>
</reference>
<sequence length="61" mass="7105">RRPKNLVEEMCSRLICNILQVVGMKVSELVQYFVLQSYFMHQIHGKHIPRLGSKALCQVAY</sequence>
<proteinExistence type="predicted"/>
<name>A0A0B7C5E6_9EUPU</name>
<accession>A0A0B7C5E6</accession>
<evidence type="ECO:0000313" key="1">
    <source>
        <dbReference type="EMBL" id="CEK99700.1"/>
    </source>
</evidence>
<feature type="non-terminal residue" evidence="1">
    <location>
        <position position="1"/>
    </location>
</feature>
<organism evidence="1">
    <name type="scientific">Arion vulgaris</name>
    <dbReference type="NCBI Taxonomy" id="1028688"/>
    <lineage>
        <taxon>Eukaryota</taxon>
        <taxon>Metazoa</taxon>
        <taxon>Spiralia</taxon>
        <taxon>Lophotrochozoa</taxon>
        <taxon>Mollusca</taxon>
        <taxon>Gastropoda</taxon>
        <taxon>Heterobranchia</taxon>
        <taxon>Euthyneura</taxon>
        <taxon>Panpulmonata</taxon>
        <taxon>Eupulmonata</taxon>
        <taxon>Stylommatophora</taxon>
        <taxon>Helicina</taxon>
        <taxon>Arionoidea</taxon>
        <taxon>Arionidae</taxon>
        <taxon>Arion</taxon>
    </lineage>
</organism>